<dbReference type="FunCoup" id="A0A2G4YTE9">
    <property type="interactions" value="132"/>
</dbReference>
<dbReference type="AlphaFoldDB" id="A0A2G4YTE9"/>
<dbReference type="SUPFAM" id="SSF88946">
    <property type="entry name" value="Sigma2 domain of RNA polymerase sigma factors"/>
    <property type="match status" value="1"/>
</dbReference>
<dbReference type="InterPro" id="IPR036388">
    <property type="entry name" value="WH-like_DNA-bd_sf"/>
</dbReference>
<dbReference type="PANTHER" id="PTHR43133">
    <property type="entry name" value="RNA POLYMERASE ECF-TYPE SIGMA FACTO"/>
    <property type="match status" value="1"/>
</dbReference>
<sequence length="192" mass="22316">MAKNEQTILEELYRDHSKRLVGYIYNFLRSENEAEEVAQEAFLKLHSIENPEEIISHKAFLYRIAHNLAMKALRRRKIIKFDTGINMDEMEVESNEPPADQKVSSQQEYKLFCDAVATLPPKCRAAFTLRIIHKKSFKEVSQELSISVSTAEKHVLKGMRDCENYMKRAKKQSVNLSSQQTLEGRKVKRQIV</sequence>
<keyword evidence="4" id="KW-0238">DNA-binding</keyword>
<keyword evidence="3" id="KW-0731">Sigma factor</keyword>
<organism evidence="8 9">
    <name type="scientific">Paremcibacter congregatus</name>
    <dbReference type="NCBI Taxonomy" id="2043170"/>
    <lineage>
        <taxon>Bacteria</taxon>
        <taxon>Pseudomonadati</taxon>
        <taxon>Pseudomonadota</taxon>
        <taxon>Alphaproteobacteria</taxon>
        <taxon>Emcibacterales</taxon>
        <taxon>Emcibacteraceae</taxon>
        <taxon>Paremcibacter</taxon>
    </lineage>
</organism>
<keyword evidence="9" id="KW-1185">Reference proteome</keyword>
<feature type="domain" description="RNA polymerase sigma factor 70 region 4 type 2" evidence="7">
    <location>
        <begin position="115"/>
        <end position="162"/>
    </location>
</feature>
<dbReference type="GO" id="GO:0016987">
    <property type="term" value="F:sigma factor activity"/>
    <property type="evidence" value="ECO:0007669"/>
    <property type="project" value="UniProtKB-KW"/>
</dbReference>
<dbReference type="PANTHER" id="PTHR43133:SF8">
    <property type="entry name" value="RNA POLYMERASE SIGMA FACTOR HI_1459-RELATED"/>
    <property type="match status" value="1"/>
</dbReference>
<evidence type="ECO:0000256" key="3">
    <source>
        <dbReference type="ARBA" id="ARBA00023082"/>
    </source>
</evidence>
<evidence type="ECO:0000256" key="1">
    <source>
        <dbReference type="ARBA" id="ARBA00010641"/>
    </source>
</evidence>
<dbReference type="SUPFAM" id="SSF88659">
    <property type="entry name" value="Sigma3 and sigma4 domains of RNA polymerase sigma factors"/>
    <property type="match status" value="1"/>
</dbReference>
<dbReference type="Proteomes" id="UP000229730">
    <property type="component" value="Unassembled WGS sequence"/>
</dbReference>
<evidence type="ECO:0000256" key="2">
    <source>
        <dbReference type="ARBA" id="ARBA00023015"/>
    </source>
</evidence>
<dbReference type="GO" id="GO:0003677">
    <property type="term" value="F:DNA binding"/>
    <property type="evidence" value="ECO:0007669"/>
    <property type="project" value="UniProtKB-KW"/>
</dbReference>
<dbReference type="InterPro" id="IPR013325">
    <property type="entry name" value="RNA_pol_sigma_r2"/>
</dbReference>
<dbReference type="InterPro" id="IPR014284">
    <property type="entry name" value="RNA_pol_sigma-70_dom"/>
</dbReference>
<dbReference type="Pfam" id="PF04542">
    <property type="entry name" value="Sigma70_r2"/>
    <property type="match status" value="1"/>
</dbReference>
<dbReference type="InterPro" id="IPR013249">
    <property type="entry name" value="RNA_pol_sigma70_r4_t2"/>
</dbReference>
<protein>
    <recommendedName>
        <fullName evidence="10">RNA polymerase subunit sigma-70</fullName>
    </recommendedName>
</protein>
<evidence type="ECO:0000313" key="8">
    <source>
        <dbReference type="EMBL" id="PHZ85567.1"/>
    </source>
</evidence>
<dbReference type="Gene3D" id="1.10.10.10">
    <property type="entry name" value="Winged helix-like DNA-binding domain superfamily/Winged helix DNA-binding domain"/>
    <property type="match status" value="1"/>
</dbReference>
<dbReference type="EMBL" id="PDEM01000009">
    <property type="protein sequence ID" value="PHZ85567.1"/>
    <property type="molecule type" value="Genomic_DNA"/>
</dbReference>
<evidence type="ECO:0000313" key="9">
    <source>
        <dbReference type="Proteomes" id="UP000229730"/>
    </source>
</evidence>
<keyword evidence="5" id="KW-0804">Transcription</keyword>
<dbReference type="InterPro" id="IPR007627">
    <property type="entry name" value="RNA_pol_sigma70_r2"/>
</dbReference>
<accession>A0A2G4YTE9</accession>
<evidence type="ECO:0008006" key="10">
    <source>
        <dbReference type="Google" id="ProtNLM"/>
    </source>
</evidence>
<evidence type="ECO:0000259" key="7">
    <source>
        <dbReference type="Pfam" id="PF08281"/>
    </source>
</evidence>
<feature type="domain" description="RNA polymerase sigma-70 region 2" evidence="6">
    <location>
        <begin position="12"/>
        <end position="77"/>
    </location>
</feature>
<dbReference type="Pfam" id="PF08281">
    <property type="entry name" value="Sigma70_r4_2"/>
    <property type="match status" value="1"/>
</dbReference>
<gene>
    <name evidence="8" type="ORF">CRD36_02410</name>
</gene>
<evidence type="ECO:0000256" key="4">
    <source>
        <dbReference type="ARBA" id="ARBA00023125"/>
    </source>
</evidence>
<dbReference type="InterPro" id="IPR013324">
    <property type="entry name" value="RNA_pol_sigma_r3/r4-like"/>
</dbReference>
<keyword evidence="2" id="KW-0805">Transcription regulation</keyword>
<evidence type="ECO:0000256" key="5">
    <source>
        <dbReference type="ARBA" id="ARBA00023163"/>
    </source>
</evidence>
<dbReference type="OrthoDB" id="7268940at2"/>
<evidence type="ECO:0000259" key="6">
    <source>
        <dbReference type="Pfam" id="PF04542"/>
    </source>
</evidence>
<dbReference type="InterPro" id="IPR039425">
    <property type="entry name" value="RNA_pol_sigma-70-like"/>
</dbReference>
<dbReference type="InParanoid" id="A0A2G4YTE9"/>
<proteinExistence type="inferred from homology"/>
<dbReference type="Gene3D" id="1.10.1740.10">
    <property type="match status" value="1"/>
</dbReference>
<comment type="similarity">
    <text evidence="1">Belongs to the sigma-70 factor family. ECF subfamily.</text>
</comment>
<reference evidence="8 9" key="1">
    <citation type="submission" date="2017-10" db="EMBL/GenBank/DDBJ databases">
        <title>Frigbacter circumglobatus gen. nov. sp. nov., isolated from sediment cultured in situ.</title>
        <authorList>
            <person name="Zhao Z."/>
        </authorList>
    </citation>
    <scope>NUCLEOTIDE SEQUENCE [LARGE SCALE GENOMIC DNA]</scope>
    <source>
        <strain evidence="8 9">ZYL</strain>
    </source>
</reference>
<dbReference type="GO" id="GO:0006352">
    <property type="term" value="P:DNA-templated transcription initiation"/>
    <property type="evidence" value="ECO:0007669"/>
    <property type="project" value="InterPro"/>
</dbReference>
<comment type="caution">
    <text evidence="8">The sequence shown here is derived from an EMBL/GenBank/DDBJ whole genome shotgun (WGS) entry which is preliminary data.</text>
</comment>
<dbReference type="NCBIfam" id="TIGR02937">
    <property type="entry name" value="sigma70-ECF"/>
    <property type="match status" value="1"/>
</dbReference>
<name>A0A2G4YTE9_9PROT</name>
<dbReference type="RefSeq" id="WP_099471150.1">
    <property type="nucleotide sequence ID" value="NZ_CP041025.1"/>
</dbReference>